<dbReference type="RefSeq" id="WP_075189626.1">
    <property type="nucleotide sequence ID" value="NZ_RBIM01000006.1"/>
</dbReference>
<comment type="caution">
    <text evidence="3">The sequence shown here is derived from an EMBL/GenBank/DDBJ whole genome shotgun (WGS) entry which is preliminary data.</text>
</comment>
<dbReference type="PANTHER" id="PTHR36508">
    <property type="entry name" value="PROTEIN SLYX"/>
    <property type="match status" value="1"/>
</dbReference>
<dbReference type="HAMAP" id="MF_00715">
    <property type="entry name" value="SlyX"/>
    <property type="match status" value="1"/>
</dbReference>
<keyword evidence="2" id="KW-0175">Coiled coil</keyword>
<reference evidence="3 4" key="1">
    <citation type="submission" date="2018-10" db="EMBL/GenBank/DDBJ databases">
        <title>Genomic Encyclopedia of Type Strains, Phase IV (KMG-IV): sequencing the most valuable type-strain genomes for metagenomic binning, comparative biology and taxonomic classification.</title>
        <authorList>
            <person name="Goeker M."/>
        </authorList>
    </citation>
    <scope>NUCLEOTIDE SEQUENCE [LARGE SCALE GENOMIC DNA]</scope>
    <source>
        <strain evidence="3 4">DSM 4734</strain>
    </source>
</reference>
<accession>A0A495D243</accession>
<feature type="coiled-coil region" evidence="2">
    <location>
        <begin position="2"/>
        <end position="57"/>
    </location>
</feature>
<protein>
    <recommendedName>
        <fullName evidence="1">Protein SlyX homolog</fullName>
    </recommendedName>
</protein>
<dbReference type="Gene3D" id="1.20.5.300">
    <property type="match status" value="1"/>
</dbReference>
<dbReference type="EMBL" id="RBIM01000006">
    <property type="protein sequence ID" value="RKQ95573.1"/>
    <property type="molecule type" value="Genomic_DNA"/>
</dbReference>
<gene>
    <name evidence="1" type="primary">slyX</name>
    <name evidence="3" type="ORF">C7435_2676</name>
</gene>
<evidence type="ECO:0000313" key="4">
    <source>
        <dbReference type="Proteomes" id="UP000273675"/>
    </source>
</evidence>
<dbReference type="AlphaFoldDB" id="A0A495D243"/>
<sequence>MIDILQARIEALETHIAHQDQTVDDLNSVILAQREELDRLTRRVNKMLARLEDLEAAAPGPEVTKPPHY</sequence>
<name>A0A495D243_9PROT</name>
<dbReference type="Proteomes" id="UP000273675">
    <property type="component" value="Unassembled WGS sequence"/>
</dbReference>
<dbReference type="InterPro" id="IPR007236">
    <property type="entry name" value="SlyX"/>
</dbReference>
<evidence type="ECO:0000313" key="3">
    <source>
        <dbReference type="EMBL" id="RKQ95573.1"/>
    </source>
</evidence>
<dbReference type="Pfam" id="PF04102">
    <property type="entry name" value="SlyX"/>
    <property type="match status" value="1"/>
</dbReference>
<organism evidence="3 4">
    <name type="scientific">Maricaulis maris</name>
    <dbReference type="NCBI Taxonomy" id="74318"/>
    <lineage>
        <taxon>Bacteria</taxon>
        <taxon>Pseudomonadati</taxon>
        <taxon>Pseudomonadota</taxon>
        <taxon>Alphaproteobacteria</taxon>
        <taxon>Maricaulales</taxon>
        <taxon>Maricaulaceae</taxon>
        <taxon>Maricaulis</taxon>
    </lineage>
</organism>
<comment type="similarity">
    <text evidence="1">Belongs to the SlyX family.</text>
</comment>
<evidence type="ECO:0000256" key="2">
    <source>
        <dbReference type="SAM" id="Coils"/>
    </source>
</evidence>
<proteinExistence type="inferred from homology"/>
<evidence type="ECO:0000256" key="1">
    <source>
        <dbReference type="HAMAP-Rule" id="MF_00715"/>
    </source>
</evidence>
<dbReference type="PANTHER" id="PTHR36508:SF1">
    <property type="entry name" value="PROTEIN SLYX"/>
    <property type="match status" value="1"/>
</dbReference>